<dbReference type="AlphaFoldDB" id="A0A3N4YFP4"/>
<sequence>MARTSHRTHRDLASIGEHVRNWRKIHGLTAQLVADRAGITRTTLRNIENGTGTVSLENTLAVLRVLGVADAVVGATDPLTTEMGRFHAERTLPQRVRIPG</sequence>
<evidence type="ECO:0000259" key="1">
    <source>
        <dbReference type="PROSITE" id="PS50943"/>
    </source>
</evidence>
<dbReference type="OrthoDB" id="6637137at2"/>
<dbReference type="EMBL" id="RKQZ01000001">
    <property type="protein sequence ID" value="RPF19969.1"/>
    <property type="molecule type" value="Genomic_DNA"/>
</dbReference>
<keyword evidence="3" id="KW-1185">Reference proteome</keyword>
<reference evidence="2 3" key="1">
    <citation type="submission" date="2018-11" db="EMBL/GenBank/DDBJ databases">
        <title>Sequencing the genomes of 1000 actinobacteria strains.</title>
        <authorList>
            <person name="Klenk H.-P."/>
        </authorList>
    </citation>
    <scope>NUCLEOTIDE SEQUENCE [LARGE SCALE GENOMIC DNA]</scope>
    <source>
        <strain evidence="2 3">DSM 15700</strain>
    </source>
</reference>
<evidence type="ECO:0000313" key="3">
    <source>
        <dbReference type="Proteomes" id="UP000280501"/>
    </source>
</evidence>
<dbReference type="SUPFAM" id="SSF47413">
    <property type="entry name" value="lambda repressor-like DNA-binding domains"/>
    <property type="match status" value="1"/>
</dbReference>
<protein>
    <submittedName>
        <fullName evidence="2">Helix-turn-helix protein</fullName>
    </submittedName>
</protein>
<name>A0A3N4YFP4_9MICO</name>
<evidence type="ECO:0000313" key="2">
    <source>
        <dbReference type="EMBL" id="RPF19969.1"/>
    </source>
</evidence>
<dbReference type="SMART" id="SM00530">
    <property type="entry name" value="HTH_XRE"/>
    <property type="match status" value="1"/>
</dbReference>
<accession>A0A3N4YFP4</accession>
<dbReference type="GO" id="GO:0003677">
    <property type="term" value="F:DNA binding"/>
    <property type="evidence" value="ECO:0007669"/>
    <property type="project" value="InterPro"/>
</dbReference>
<comment type="caution">
    <text evidence="2">The sequence shown here is derived from an EMBL/GenBank/DDBJ whole genome shotgun (WGS) entry which is preliminary data.</text>
</comment>
<dbReference type="Proteomes" id="UP000280501">
    <property type="component" value="Unassembled WGS sequence"/>
</dbReference>
<organism evidence="2 3">
    <name type="scientific">Myceligenerans xiligouense</name>
    <dbReference type="NCBI Taxonomy" id="253184"/>
    <lineage>
        <taxon>Bacteria</taxon>
        <taxon>Bacillati</taxon>
        <taxon>Actinomycetota</taxon>
        <taxon>Actinomycetes</taxon>
        <taxon>Micrococcales</taxon>
        <taxon>Promicromonosporaceae</taxon>
        <taxon>Myceligenerans</taxon>
    </lineage>
</organism>
<feature type="domain" description="HTH cro/C1-type" evidence="1">
    <location>
        <begin position="19"/>
        <end position="72"/>
    </location>
</feature>
<dbReference type="PROSITE" id="PS50943">
    <property type="entry name" value="HTH_CROC1"/>
    <property type="match status" value="1"/>
</dbReference>
<proteinExistence type="predicted"/>
<gene>
    <name evidence="2" type="ORF">EDD34_0543</name>
</gene>
<dbReference type="RefSeq" id="WP_123813195.1">
    <property type="nucleotide sequence ID" value="NZ_RKQZ01000001.1"/>
</dbReference>
<dbReference type="Pfam" id="PF01381">
    <property type="entry name" value="HTH_3"/>
    <property type="match status" value="1"/>
</dbReference>
<dbReference type="Gene3D" id="1.10.260.40">
    <property type="entry name" value="lambda repressor-like DNA-binding domains"/>
    <property type="match status" value="1"/>
</dbReference>
<dbReference type="CDD" id="cd00093">
    <property type="entry name" value="HTH_XRE"/>
    <property type="match status" value="1"/>
</dbReference>
<dbReference type="InterPro" id="IPR001387">
    <property type="entry name" value="Cro/C1-type_HTH"/>
</dbReference>
<dbReference type="InterPro" id="IPR010982">
    <property type="entry name" value="Lambda_DNA-bd_dom_sf"/>
</dbReference>